<evidence type="ECO:0000313" key="3">
    <source>
        <dbReference type="Proteomes" id="UP000316500"/>
    </source>
</evidence>
<dbReference type="Pfam" id="PF19853">
    <property type="entry name" value="DUF6328"/>
    <property type="match status" value="1"/>
</dbReference>
<dbReference type="OrthoDB" id="3625784at2"/>
<dbReference type="RefSeq" id="WP_144652582.1">
    <property type="nucleotide sequence ID" value="NZ_VNFK01000018.1"/>
</dbReference>
<comment type="caution">
    <text evidence="2">The sequence shown here is derived from an EMBL/GenBank/DDBJ whole genome shotgun (WGS) entry which is preliminary data.</text>
</comment>
<dbReference type="AlphaFoldDB" id="A0A558GRK0"/>
<sequence>MVEPEQAPRIGRNESTEERMDRNWMELIQELRVLQTGVQILGGFLLTLPFQERFENLDDWQRNLYLFNVMVAALTTVLIVLPVSVHRRLFRRGLKTTLVSSADVVTKWALGGVALLITGSATLVFDFTAGRTAGLVAGGFIVLVLLLLVVGTPLWLQRRAVRINGQSKEG</sequence>
<feature type="transmembrane region" description="Helical" evidence="1">
    <location>
        <begin position="31"/>
        <end position="51"/>
    </location>
</feature>
<evidence type="ECO:0008006" key="4">
    <source>
        <dbReference type="Google" id="ProtNLM"/>
    </source>
</evidence>
<gene>
    <name evidence="2" type="ORF">FQP90_18750</name>
</gene>
<dbReference type="EMBL" id="VNFK01000018">
    <property type="protein sequence ID" value="TVU59436.1"/>
    <property type="molecule type" value="Genomic_DNA"/>
</dbReference>
<accession>A0A558GRK0</accession>
<name>A0A558GRK0_PAENT</name>
<keyword evidence="1" id="KW-1133">Transmembrane helix</keyword>
<proteinExistence type="predicted"/>
<feature type="transmembrane region" description="Helical" evidence="1">
    <location>
        <begin position="104"/>
        <end position="127"/>
    </location>
</feature>
<evidence type="ECO:0000256" key="1">
    <source>
        <dbReference type="SAM" id="Phobius"/>
    </source>
</evidence>
<reference evidence="2 3" key="1">
    <citation type="submission" date="2019-07" db="EMBL/GenBank/DDBJ databases">
        <title>Diversity of Bacteria from Kongsfjorden, Arctic.</title>
        <authorList>
            <person name="Yu Y."/>
        </authorList>
    </citation>
    <scope>NUCLEOTIDE SEQUENCE [LARGE SCALE GENOMIC DNA]</scope>
    <source>
        <strain evidence="2 3">SM1928</strain>
    </source>
</reference>
<feature type="transmembrane region" description="Helical" evidence="1">
    <location>
        <begin position="63"/>
        <end position="83"/>
    </location>
</feature>
<dbReference type="Proteomes" id="UP000316500">
    <property type="component" value="Unassembled WGS sequence"/>
</dbReference>
<evidence type="ECO:0000313" key="2">
    <source>
        <dbReference type="EMBL" id="TVU59436.1"/>
    </source>
</evidence>
<feature type="transmembrane region" description="Helical" evidence="1">
    <location>
        <begin position="133"/>
        <end position="156"/>
    </location>
</feature>
<keyword evidence="1" id="KW-0472">Membrane</keyword>
<keyword evidence="1" id="KW-0812">Transmembrane</keyword>
<organism evidence="2 3">
    <name type="scientific">Paenarthrobacter nitroguajacolicus</name>
    <name type="common">Arthrobacter nitroguajacolicus</name>
    <dbReference type="NCBI Taxonomy" id="211146"/>
    <lineage>
        <taxon>Bacteria</taxon>
        <taxon>Bacillati</taxon>
        <taxon>Actinomycetota</taxon>
        <taxon>Actinomycetes</taxon>
        <taxon>Micrococcales</taxon>
        <taxon>Micrococcaceae</taxon>
        <taxon>Paenarthrobacter</taxon>
    </lineage>
</organism>
<protein>
    <recommendedName>
        <fullName evidence="4">Sodium:proton antiporter</fullName>
    </recommendedName>
</protein>
<dbReference type="InterPro" id="IPR046291">
    <property type="entry name" value="DUF6328"/>
</dbReference>